<dbReference type="AlphaFoldDB" id="E4T7K4"/>
<evidence type="ECO:0000256" key="1">
    <source>
        <dbReference type="ARBA" id="ARBA00022573"/>
    </source>
</evidence>
<comment type="function">
    <text evidence="5">Catalyzes the methylation of C-1 in cobalt-precorrin-5B to form cobalt-precorrin-6A.</text>
</comment>
<comment type="pathway">
    <text evidence="5">Cofactor biosynthesis; adenosylcobalamin biosynthesis; cob(II)yrinate a,c-diamide from sirohydrochlorin (anaerobic route): step 6/10.</text>
</comment>
<protein>
    <recommendedName>
        <fullName evidence="5">Cobalt-precorrin-5B C(1)-methyltransferase</fullName>
        <ecNumber evidence="5">2.1.1.195</ecNumber>
    </recommendedName>
    <alternativeName>
        <fullName evidence="5">Cobalt-precorrin-6A synthase</fullName>
    </alternativeName>
</protein>
<dbReference type="EMBL" id="CP002345">
    <property type="protein sequence ID" value="ADQ80698.1"/>
    <property type="molecule type" value="Genomic_DNA"/>
</dbReference>
<name>E4T7K4_PALPW</name>
<evidence type="ECO:0000256" key="2">
    <source>
        <dbReference type="ARBA" id="ARBA00022603"/>
    </source>
</evidence>
<gene>
    <name evidence="5" type="primary">cbiD</name>
    <name evidence="6" type="ordered locus">Palpr_2566</name>
</gene>
<dbReference type="EC" id="2.1.1.195" evidence="5"/>
<dbReference type="Pfam" id="PF01888">
    <property type="entry name" value="CbiD"/>
    <property type="match status" value="1"/>
</dbReference>
<dbReference type="RefSeq" id="WP_013446067.1">
    <property type="nucleotide sequence ID" value="NC_014734.1"/>
</dbReference>
<sequence>MLSATRYINGKTYRYGYTTGSCAAAAARAAATMLVSGQELTEVQLSTPAGVMLTLSICDVERGEEVVSCAVIKDSGDDPDVTNGIKVYARASFNTENRLIIEGGTGIGRVTKKGLQVQVGSWAINPTPMRMITEAVQSVMDERGISIQLSIPEGVEIAKKTFNERLGIVGGISILGTSGIVVPMSDEAFKESLALEVSMLKEKGCTGIVLTPGNYGQTFIATHIPQAQDCVVTTSNFIGYMLHEAVRNGMTRVLLVGHIGKLVKVAGGIFHTHSSVADGRNEIMAAHYMQYCGDAAAFSQIMKSNTSEEAIDYITAPGFFDYLSTVIQRRCEEHIRHKAAIEVIVFSQDKGLLGKTVGAEEWMKGNDPKPLKGM</sequence>
<accession>E4T7K4</accession>
<dbReference type="InterPro" id="IPR036074">
    <property type="entry name" value="CbiD_sf"/>
</dbReference>
<keyword evidence="4 5" id="KW-0949">S-adenosyl-L-methionine</keyword>
<reference evidence="6 7" key="2">
    <citation type="journal article" date="2011" name="Stand. Genomic Sci.">
        <title>Complete genome sequence of Paludibacter propionicigenes type strain (WB4).</title>
        <authorList>
            <person name="Gronow S."/>
            <person name="Munk C."/>
            <person name="Lapidus A."/>
            <person name="Nolan M."/>
            <person name="Lucas S."/>
            <person name="Hammon N."/>
            <person name="Deshpande S."/>
            <person name="Cheng J.F."/>
            <person name="Tapia R."/>
            <person name="Han C."/>
            <person name="Goodwin L."/>
            <person name="Pitluck S."/>
            <person name="Liolios K."/>
            <person name="Ivanova N."/>
            <person name="Mavromatis K."/>
            <person name="Mikhailova N."/>
            <person name="Pati A."/>
            <person name="Chen A."/>
            <person name="Palaniappan K."/>
            <person name="Land M."/>
            <person name="Hauser L."/>
            <person name="Chang Y.J."/>
            <person name="Jeffries C.D."/>
            <person name="Brambilla E."/>
            <person name="Rohde M."/>
            <person name="Goker M."/>
            <person name="Detter J.C."/>
            <person name="Woyke T."/>
            <person name="Bristow J."/>
            <person name="Eisen J.A."/>
            <person name="Markowitz V."/>
            <person name="Hugenholtz P."/>
            <person name="Kyrpides N.C."/>
            <person name="Klenk H.P."/>
        </authorList>
    </citation>
    <scope>NUCLEOTIDE SEQUENCE [LARGE SCALE GENOMIC DNA]</scope>
    <source>
        <strain evidence="7">DSM 17365 / JCM 13257 / WB4</strain>
    </source>
</reference>
<dbReference type="Gene3D" id="3.30.2110.10">
    <property type="entry name" value="CbiD-like"/>
    <property type="match status" value="1"/>
</dbReference>
<keyword evidence="2 5" id="KW-0489">Methyltransferase</keyword>
<keyword evidence="7" id="KW-1185">Reference proteome</keyword>
<dbReference type="SUPFAM" id="SSF111342">
    <property type="entry name" value="CbiD-like"/>
    <property type="match status" value="1"/>
</dbReference>
<dbReference type="InterPro" id="IPR002748">
    <property type="entry name" value="CbiD"/>
</dbReference>
<dbReference type="HOGENOM" id="CLU_041273_1_0_10"/>
<dbReference type="OrthoDB" id="6439987at2"/>
<organism evidence="6 7">
    <name type="scientific">Paludibacter propionicigenes (strain DSM 17365 / JCM 13257 / WB4)</name>
    <dbReference type="NCBI Taxonomy" id="694427"/>
    <lineage>
        <taxon>Bacteria</taxon>
        <taxon>Pseudomonadati</taxon>
        <taxon>Bacteroidota</taxon>
        <taxon>Bacteroidia</taxon>
        <taxon>Bacteroidales</taxon>
        <taxon>Paludibacteraceae</taxon>
        <taxon>Paludibacter</taxon>
    </lineage>
</organism>
<dbReference type="STRING" id="694427.Palpr_2566"/>
<evidence type="ECO:0000256" key="3">
    <source>
        <dbReference type="ARBA" id="ARBA00022679"/>
    </source>
</evidence>
<keyword evidence="1 5" id="KW-0169">Cobalamin biosynthesis</keyword>
<dbReference type="PANTHER" id="PTHR35863">
    <property type="entry name" value="COBALT-PRECORRIN-5B C(1)-METHYLTRANSFERASE"/>
    <property type="match status" value="1"/>
</dbReference>
<reference key="1">
    <citation type="submission" date="2010-11" db="EMBL/GenBank/DDBJ databases">
        <title>The complete genome of Paludibacter propionicigenes DSM 17365.</title>
        <authorList>
            <consortium name="US DOE Joint Genome Institute (JGI-PGF)"/>
            <person name="Lucas S."/>
            <person name="Copeland A."/>
            <person name="Lapidus A."/>
            <person name="Bruce D."/>
            <person name="Goodwin L."/>
            <person name="Pitluck S."/>
            <person name="Kyrpides N."/>
            <person name="Mavromatis K."/>
            <person name="Ivanova N."/>
            <person name="Munk A.C."/>
            <person name="Brettin T."/>
            <person name="Detter J.C."/>
            <person name="Han C."/>
            <person name="Tapia R."/>
            <person name="Land M."/>
            <person name="Hauser L."/>
            <person name="Markowitz V."/>
            <person name="Cheng J.-F."/>
            <person name="Hugenholtz P."/>
            <person name="Woyke T."/>
            <person name="Wu D."/>
            <person name="Gronow S."/>
            <person name="Wellnitz S."/>
            <person name="Brambilla E."/>
            <person name="Klenk H.-P."/>
            <person name="Eisen J.A."/>
        </authorList>
    </citation>
    <scope>NUCLEOTIDE SEQUENCE</scope>
    <source>
        <strain>WB4</strain>
    </source>
</reference>
<dbReference type="PIRSF" id="PIRSF026782">
    <property type="entry name" value="CbiD"/>
    <property type="match status" value="1"/>
</dbReference>
<evidence type="ECO:0000313" key="6">
    <source>
        <dbReference type="EMBL" id="ADQ80698.1"/>
    </source>
</evidence>
<dbReference type="GO" id="GO:0043780">
    <property type="term" value="F:cobalt-precorrin-5B C1-methyltransferase activity"/>
    <property type="evidence" value="ECO:0007669"/>
    <property type="project" value="RHEA"/>
</dbReference>
<dbReference type="PANTHER" id="PTHR35863:SF1">
    <property type="entry name" value="COBALT-PRECORRIN-5B C(1)-METHYLTRANSFERASE"/>
    <property type="match status" value="1"/>
</dbReference>
<dbReference type="eggNOG" id="COG1903">
    <property type="taxonomic scope" value="Bacteria"/>
</dbReference>
<evidence type="ECO:0000313" key="7">
    <source>
        <dbReference type="Proteomes" id="UP000008718"/>
    </source>
</evidence>
<dbReference type="Proteomes" id="UP000008718">
    <property type="component" value="Chromosome"/>
</dbReference>
<proteinExistence type="inferred from homology"/>
<comment type="catalytic activity">
    <reaction evidence="5">
        <text>Co-precorrin-5B + S-adenosyl-L-methionine = Co-precorrin-6A + S-adenosyl-L-homocysteine</text>
        <dbReference type="Rhea" id="RHEA:26285"/>
        <dbReference type="ChEBI" id="CHEBI:57856"/>
        <dbReference type="ChEBI" id="CHEBI:59789"/>
        <dbReference type="ChEBI" id="CHEBI:60063"/>
        <dbReference type="ChEBI" id="CHEBI:60064"/>
        <dbReference type="EC" id="2.1.1.195"/>
    </reaction>
</comment>
<dbReference type="KEGG" id="ppn:Palpr_2566"/>
<dbReference type="GO" id="GO:0019251">
    <property type="term" value="P:anaerobic cobalamin biosynthetic process"/>
    <property type="evidence" value="ECO:0007669"/>
    <property type="project" value="UniProtKB-UniRule"/>
</dbReference>
<keyword evidence="3 5" id="KW-0808">Transferase</keyword>
<dbReference type="HAMAP" id="MF_00787">
    <property type="entry name" value="CbiD"/>
    <property type="match status" value="1"/>
</dbReference>
<dbReference type="UniPathway" id="UPA00148">
    <property type="reaction ID" value="UER00227"/>
</dbReference>
<evidence type="ECO:0000256" key="5">
    <source>
        <dbReference type="HAMAP-Rule" id="MF_00787"/>
    </source>
</evidence>
<evidence type="ECO:0000256" key="4">
    <source>
        <dbReference type="ARBA" id="ARBA00022691"/>
    </source>
</evidence>
<dbReference type="NCBIfam" id="TIGR00312">
    <property type="entry name" value="cbiD"/>
    <property type="match status" value="1"/>
</dbReference>
<comment type="similarity">
    <text evidence="5">Belongs to the CbiD family.</text>
</comment>
<dbReference type="GO" id="GO:0032259">
    <property type="term" value="P:methylation"/>
    <property type="evidence" value="ECO:0007669"/>
    <property type="project" value="UniProtKB-KW"/>
</dbReference>